<gene>
    <name evidence="2" type="ORF">SAMN04488136_1614</name>
</gene>
<dbReference type="STRING" id="861298.SAMN04488136_1614"/>
<dbReference type="Gene3D" id="3.40.630.30">
    <property type="match status" value="1"/>
</dbReference>
<dbReference type="PANTHER" id="PTHR43305">
    <property type="entry name" value="FAMILY N-ACETYLTRANSFERASE, PUTATIVE (AFU_ORTHOLOGUE AFUA_2G01380)-RELATED"/>
    <property type="match status" value="1"/>
</dbReference>
<dbReference type="Pfam" id="PF00583">
    <property type="entry name" value="Acetyltransf_1"/>
    <property type="match status" value="1"/>
</dbReference>
<dbReference type="GO" id="GO:0016747">
    <property type="term" value="F:acyltransferase activity, transferring groups other than amino-acyl groups"/>
    <property type="evidence" value="ECO:0007669"/>
    <property type="project" value="InterPro"/>
</dbReference>
<dbReference type="InterPro" id="IPR016181">
    <property type="entry name" value="Acyl_CoA_acyltransferase"/>
</dbReference>
<accession>A0A1G8HRX2</accession>
<dbReference type="OrthoDB" id="5419426at2"/>
<dbReference type="EMBL" id="FNDD01000061">
    <property type="protein sequence ID" value="SDI09379.1"/>
    <property type="molecule type" value="Genomic_DNA"/>
</dbReference>
<evidence type="ECO:0000259" key="1">
    <source>
        <dbReference type="PROSITE" id="PS51186"/>
    </source>
</evidence>
<dbReference type="PROSITE" id="PS51186">
    <property type="entry name" value="GNAT"/>
    <property type="match status" value="1"/>
</dbReference>
<reference evidence="2 3" key="1">
    <citation type="submission" date="2016-10" db="EMBL/GenBank/DDBJ databases">
        <authorList>
            <person name="de Groot N.N."/>
        </authorList>
    </citation>
    <scope>NUCLEOTIDE SEQUENCE [LARGE SCALE GENOMIC DNA]</scope>
    <source>
        <strain evidence="2 3">CGMCC 1.10228</strain>
    </source>
</reference>
<keyword evidence="2" id="KW-0808">Transferase</keyword>
<evidence type="ECO:0000313" key="2">
    <source>
        <dbReference type="EMBL" id="SDI09379.1"/>
    </source>
</evidence>
<feature type="domain" description="N-acetyltransferase" evidence="1">
    <location>
        <begin position="9"/>
        <end position="166"/>
    </location>
</feature>
<dbReference type="PANTHER" id="PTHR43305:SF1">
    <property type="entry name" value="FAMILY N-ACETYLTRANSFERASE, PUTATIVE (AFU_ORTHOLOGUE AFUA_2G01380)-RELATED"/>
    <property type="match status" value="1"/>
</dbReference>
<proteinExistence type="predicted"/>
<dbReference type="InterPro" id="IPR000182">
    <property type="entry name" value="GNAT_dom"/>
</dbReference>
<evidence type="ECO:0000313" key="3">
    <source>
        <dbReference type="Proteomes" id="UP000198854"/>
    </source>
</evidence>
<dbReference type="SUPFAM" id="SSF55729">
    <property type="entry name" value="Acyl-CoA N-acyltransferases (Nat)"/>
    <property type="match status" value="1"/>
</dbReference>
<protein>
    <submittedName>
        <fullName evidence="2">Putative acetyltransferase</fullName>
    </submittedName>
</protein>
<dbReference type="Proteomes" id="UP000198854">
    <property type="component" value="Unassembled WGS sequence"/>
</dbReference>
<name>A0A1G8HRX2_9VIBR</name>
<dbReference type="InterPro" id="IPR052777">
    <property type="entry name" value="Acetyltransferase_Enz"/>
</dbReference>
<organism evidence="2 3">
    <name type="scientific">Vibrio xiamenensis</name>
    <dbReference type="NCBI Taxonomy" id="861298"/>
    <lineage>
        <taxon>Bacteria</taxon>
        <taxon>Pseudomonadati</taxon>
        <taxon>Pseudomonadota</taxon>
        <taxon>Gammaproteobacteria</taxon>
        <taxon>Vibrionales</taxon>
        <taxon>Vibrionaceae</taxon>
        <taxon>Vibrio</taxon>
    </lineage>
</organism>
<dbReference type="AlphaFoldDB" id="A0A1G8HRX2"/>
<keyword evidence="3" id="KW-1185">Reference proteome</keyword>
<dbReference type="RefSeq" id="WP_093279535.1">
    <property type="nucleotide sequence ID" value="NZ_FNDD01000061.1"/>
</dbReference>
<sequence>MSNDPHFKLEIRPISAADDAAIKHIIQQVGREFGAIGEGFGPSDPEVEQMSKHYDPSQGSQYWVAVLNDIVIGGGGIAPFNASDSVCELKKLFLLPESRGVGAGKALTQTCLEFAKQAGYQHCYLDTLASMQSAIALYRHFGFEQLSEPMPGTEHNGCDVWMLKTL</sequence>
<dbReference type="CDD" id="cd04301">
    <property type="entry name" value="NAT_SF"/>
    <property type="match status" value="1"/>
</dbReference>